<evidence type="ECO:0000256" key="2">
    <source>
        <dbReference type="ARBA" id="ARBA00022649"/>
    </source>
</evidence>
<dbReference type="GO" id="GO:0016787">
    <property type="term" value="F:hydrolase activity"/>
    <property type="evidence" value="ECO:0007669"/>
    <property type="project" value="UniProtKB-KW"/>
</dbReference>
<comment type="caution">
    <text evidence="10">The sequence shown here is derived from an EMBL/GenBank/DDBJ whole genome shotgun (WGS) entry which is preliminary data.</text>
</comment>
<keyword evidence="2 8" id="KW-1277">Toxin-antitoxin system</keyword>
<dbReference type="RefSeq" id="WP_113891923.1">
    <property type="nucleotide sequence ID" value="NZ_QNRK01000035.1"/>
</dbReference>
<evidence type="ECO:0000256" key="3">
    <source>
        <dbReference type="ARBA" id="ARBA00022722"/>
    </source>
</evidence>
<keyword evidence="11" id="KW-1185">Reference proteome</keyword>
<protein>
    <recommendedName>
        <fullName evidence="8">Ribonuclease VapC</fullName>
        <shortName evidence="8">RNase VapC</shortName>
        <ecNumber evidence="8">3.1.-.-</ecNumber>
    </recommendedName>
    <alternativeName>
        <fullName evidence="8">Toxin VapC</fullName>
    </alternativeName>
</protein>
<comment type="function">
    <text evidence="8">Toxic component of a toxin-antitoxin (TA) system. An RNase.</text>
</comment>
<organism evidence="10 11">
    <name type="scientific">Roseiarcus fermentans</name>
    <dbReference type="NCBI Taxonomy" id="1473586"/>
    <lineage>
        <taxon>Bacteria</taxon>
        <taxon>Pseudomonadati</taxon>
        <taxon>Pseudomonadota</taxon>
        <taxon>Alphaproteobacteria</taxon>
        <taxon>Hyphomicrobiales</taxon>
        <taxon>Roseiarcaceae</taxon>
        <taxon>Roseiarcus</taxon>
    </lineage>
</organism>
<evidence type="ECO:0000256" key="7">
    <source>
        <dbReference type="ARBA" id="ARBA00038093"/>
    </source>
</evidence>
<dbReference type="Pfam" id="PF01850">
    <property type="entry name" value="PIN"/>
    <property type="match status" value="1"/>
</dbReference>
<keyword evidence="4 8" id="KW-0479">Metal-binding</keyword>
<evidence type="ECO:0000259" key="9">
    <source>
        <dbReference type="Pfam" id="PF01850"/>
    </source>
</evidence>
<comment type="similarity">
    <text evidence="7 8">Belongs to the PINc/VapC protein family.</text>
</comment>
<gene>
    <name evidence="8" type="primary">vapC</name>
    <name evidence="10" type="ORF">DFR50_13568</name>
</gene>
<sequence>MIGWLVDTNVIASLIAPGGAPSVKAWARMVDERRLFLSILTLAEYDKGIANLTDNDSHVERYIAARDALENRFAGRILALSDSAVRRWGAISGRVKRKTGHPPPVFDTLLAATAIEADLYLVSRNTKDLQHSGAAVFDPWRDDIGAFPLSPPRRR</sequence>
<dbReference type="PANTHER" id="PTHR33653:SF1">
    <property type="entry name" value="RIBONUCLEASE VAPC2"/>
    <property type="match status" value="1"/>
</dbReference>
<dbReference type="GO" id="GO:0004540">
    <property type="term" value="F:RNA nuclease activity"/>
    <property type="evidence" value="ECO:0007669"/>
    <property type="project" value="InterPro"/>
</dbReference>
<dbReference type="InterPro" id="IPR022907">
    <property type="entry name" value="VapC_family"/>
</dbReference>
<reference evidence="10 11" key="1">
    <citation type="submission" date="2018-06" db="EMBL/GenBank/DDBJ databases">
        <title>Genomic Encyclopedia of Type Strains, Phase IV (KMG-IV): sequencing the most valuable type-strain genomes for metagenomic binning, comparative biology and taxonomic classification.</title>
        <authorList>
            <person name="Goeker M."/>
        </authorList>
    </citation>
    <scope>NUCLEOTIDE SEQUENCE [LARGE SCALE GENOMIC DNA]</scope>
    <source>
        <strain evidence="10 11">DSM 24875</strain>
    </source>
</reference>
<dbReference type="PANTHER" id="PTHR33653">
    <property type="entry name" value="RIBONUCLEASE VAPC2"/>
    <property type="match status" value="1"/>
</dbReference>
<evidence type="ECO:0000256" key="4">
    <source>
        <dbReference type="ARBA" id="ARBA00022723"/>
    </source>
</evidence>
<dbReference type="EC" id="3.1.-.-" evidence="8"/>
<keyword evidence="8" id="KW-0800">Toxin</keyword>
<evidence type="ECO:0000256" key="8">
    <source>
        <dbReference type="HAMAP-Rule" id="MF_00265"/>
    </source>
</evidence>
<feature type="binding site" evidence="8">
    <location>
        <position position="7"/>
    </location>
    <ligand>
        <name>Mg(2+)</name>
        <dbReference type="ChEBI" id="CHEBI:18420"/>
    </ligand>
</feature>
<evidence type="ECO:0000256" key="5">
    <source>
        <dbReference type="ARBA" id="ARBA00022801"/>
    </source>
</evidence>
<keyword evidence="5 8" id="KW-0378">Hydrolase</keyword>
<accession>A0A366ESB4</accession>
<dbReference type="GO" id="GO:0000287">
    <property type="term" value="F:magnesium ion binding"/>
    <property type="evidence" value="ECO:0007669"/>
    <property type="project" value="UniProtKB-UniRule"/>
</dbReference>
<dbReference type="EMBL" id="QNRK01000035">
    <property type="protein sequence ID" value="RBP05278.1"/>
    <property type="molecule type" value="Genomic_DNA"/>
</dbReference>
<dbReference type="SUPFAM" id="SSF88723">
    <property type="entry name" value="PIN domain-like"/>
    <property type="match status" value="1"/>
</dbReference>
<dbReference type="Gene3D" id="3.40.50.1010">
    <property type="entry name" value="5'-nuclease"/>
    <property type="match status" value="1"/>
</dbReference>
<name>A0A366ESB4_9HYPH</name>
<dbReference type="AlphaFoldDB" id="A0A366ESB4"/>
<evidence type="ECO:0000313" key="11">
    <source>
        <dbReference type="Proteomes" id="UP000253529"/>
    </source>
</evidence>
<dbReference type="OrthoDB" id="7188375at2"/>
<comment type="cofactor">
    <cofactor evidence="1 8">
        <name>Mg(2+)</name>
        <dbReference type="ChEBI" id="CHEBI:18420"/>
    </cofactor>
</comment>
<feature type="binding site" evidence="8">
    <location>
        <position position="107"/>
    </location>
    <ligand>
        <name>Mg(2+)</name>
        <dbReference type="ChEBI" id="CHEBI:18420"/>
    </ligand>
</feature>
<dbReference type="InterPro" id="IPR050556">
    <property type="entry name" value="Type_II_TA_system_RNase"/>
</dbReference>
<dbReference type="InterPro" id="IPR029060">
    <property type="entry name" value="PIN-like_dom_sf"/>
</dbReference>
<keyword evidence="6 8" id="KW-0460">Magnesium</keyword>
<feature type="domain" description="PIN" evidence="9">
    <location>
        <begin position="5"/>
        <end position="127"/>
    </location>
</feature>
<proteinExistence type="inferred from homology"/>
<dbReference type="GO" id="GO:0090729">
    <property type="term" value="F:toxin activity"/>
    <property type="evidence" value="ECO:0007669"/>
    <property type="project" value="UniProtKB-KW"/>
</dbReference>
<dbReference type="HAMAP" id="MF_00265">
    <property type="entry name" value="VapC_Nob1"/>
    <property type="match status" value="1"/>
</dbReference>
<dbReference type="InterPro" id="IPR002716">
    <property type="entry name" value="PIN_dom"/>
</dbReference>
<evidence type="ECO:0000256" key="1">
    <source>
        <dbReference type="ARBA" id="ARBA00001946"/>
    </source>
</evidence>
<dbReference type="Proteomes" id="UP000253529">
    <property type="component" value="Unassembled WGS sequence"/>
</dbReference>
<evidence type="ECO:0000313" key="10">
    <source>
        <dbReference type="EMBL" id="RBP05278.1"/>
    </source>
</evidence>
<keyword evidence="3 8" id="KW-0540">Nuclease</keyword>
<evidence type="ECO:0000256" key="6">
    <source>
        <dbReference type="ARBA" id="ARBA00022842"/>
    </source>
</evidence>